<name>A0ACB7YKS3_9ERIC</name>
<dbReference type="Proteomes" id="UP000828048">
    <property type="component" value="Chromosome 11"/>
</dbReference>
<organism evidence="1 2">
    <name type="scientific">Vaccinium darrowii</name>
    <dbReference type="NCBI Taxonomy" id="229202"/>
    <lineage>
        <taxon>Eukaryota</taxon>
        <taxon>Viridiplantae</taxon>
        <taxon>Streptophyta</taxon>
        <taxon>Embryophyta</taxon>
        <taxon>Tracheophyta</taxon>
        <taxon>Spermatophyta</taxon>
        <taxon>Magnoliopsida</taxon>
        <taxon>eudicotyledons</taxon>
        <taxon>Gunneridae</taxon>
        <taxon>Pentapetalae</taxon>
        <taxon>asterids</taxon>
        <taxon>Ericales</taxon>
        <taxon>Ericaceae</taxon>
        <taxon>Vaccinioideae</taxon>
        <taxon>Vaccinieae</taxon>
        <taxon>Vaccinium</taxon>
    </lineage>
</organism>
<reference evidence="1 2" key="1">
    <citation type="journal article" date="2021" name="Hortic Res">
        <title>High-quality reference genome and annotation aids understanding of berry development for evergreen blueberry (Vaccinium darrowii).</title>
        <authorList>
            <person name="Yu J."/>
            <person name="Hulse-Kemp A.M."/>
            <person name="Babiker E."/>
            <person name="Staton M."/>
        </authorList>
    </citation>
    <scope>NUCLEOTIDE SEQUENCE [LARGE SCALE GENOMIC DNA]</scope>
    <source>
        <strain evidence="2">cv. NJ 8807/NJ 8810</strain>
        <tissue evidence="1">Young leaf</tissue>
    </source>
</reference>
<protein>
    <submittedName>
        <fullName evidence="1">Uncharacterized protein</fullName>
    </submittedName>
</protein>
<keyword evidence="2" id="KW-1185">Reference proteome</keyword>
<evidence type="ECO:0000313" key="1">
    <source>
        <dbReference type="EMBL" id="KAH7853425.1"/>
    </source>
</evidence>
<accession>A0ACB7YKS3</accession>
<evidence type="ECO:0000313" key="2">
    <source>
        <dbReference type="Proteomes" id="UP000828048"/>
    </source>
</evidence>
<sequence length="249" mass="28439">MTALLERWRPETHSFYLGSGERTVTLQDVEVILGVSVVGSTEQDWDKLCGDLLGLTLGLVFQGLGASWALSLHGSKTNNNDVGGCFILLQLWAWERFPYFAPGRLGKRVRPPGAPLGARWNDAFHTPDMTMHVLGTYRHFFDLQRPDEVVWRPYDEIIETLPLNCRVGRAIWMAKVPLVCFPYVENHMPDRVMHQFGYRQTIPIDFNYRAKPHGMNFKSGTKDYAVVHANSVALWNDRLNHIVTPHVDH</sequence>
<proteinExistence type="predicted"/>
<gene>
    <name evidence="1" type="ORF">Vadar_002252</name>
</gene>
<dbReference type="EMBL" id="CM037161">
    <property type="protein sequence ID" value="KAH7853425.1"/>
    <property type="molecule type" value="Genomic_DNA"/>
</dbReference>
<comment type="caution">
    <text evidence="1">The sequence shown here is derived from an EMBL/GenBank/DDBJ whole genome shotgun (WGS) entry which is preliminary data.</text>
</comment>